<comment type="caution">
    <text evidence="3">The sequence shown here is derived from an EMBL/GenBank/DDBJ whole genome shotgun (WGS) entry which is preliminary data.</text>
</comment>
<keyword evidence="4" id="KW-1185">Reference proteome</keyword>
<dbReference type="EMBL" id="ACRG01000020">
    <property type="protein sequence ID" value="EFV79848.1"/>
    <property type="molecule type" value="Genomic_DNA"/>
</dbReference>
<feature type="domain" description="Restriction endonuclease type II BpuJI N-terminal" evidence="1">
    <location>
        <begin position="8"/>
        <end position="269"/>
    </location>
</feature>
<dbReference type="Gene3D" id="1.10.10.2080">
    <property type="match status" value="1"/>
</dbReference>
<evidence type="ECO:0000313" key="3">
    <source>
        <dbReference type="EMBL" id="EFV79848.1"/>
    </source>
</evidence>
<proteinExistence type="predicted"/>
<evidence type="ECO:0000259" key="2">
    <source>
        <dbReference type="Pfam" id="PF13020"/>
    </source>
</evidence>
<evidence type="ECO:0008006" key="5">
    <source>
        <dbReference type="Google" id="ProtNLM"/>
    </source>
</evidence>
<dbReference type="Gene3D" id="1.10.10.2090">
    <property type="match status" value="1"/>
</dbReference>
<name>A0ABN0C987_NEIMU</name>
<sequence>MFNPDIQYRCDIIRGKAQKELDDLLPTYSTIVADICPADENIFNQQFNNRLSQSFYQKNYNELGKNQQKTIRNHITEIAGKLFGLYFKKNGLVYESPSNSKLVNDQDQPAFFKNLCLNFQFPNGTQKIQTIAERINKQIKFKPFHFILALLAEAEQVKFTITTYHIGYYVLNALEVLQGKVTPKEVLDTIISNSQKNSLKRVPVTSHDFQHIRELLNLLVLANLIVIDENRSSKAIQLNHYENQLIKLFIKEYNTPLQFDIYQFDLNAEHIGKRIEMEWAEYFAQIALQNAQVLNTVLPYQHQVSKKIDKNELGKMGEKLVFQLEQERVRKYNQRLINQVQLVGEIRGLGYDVKSVAADESPNNPDFDRFIEVKSTIRVTSPDLDNHDWIDTVNLTRKEWVAAEQFQAAYMIYRVYFTAHKIYIRKIINPFEKNKQGIIYVMPTMYRIDFGANSVDDSVEVDNVL</sequence>
<evidence type="ECO:0000313" key="4">
    <source>
        <dbReference type="Proteomes" id="UP000003612"/>
    </source>
</evidence>
<protein>
    <recommendedName>
        <fullName evidence="5">Protein NO VEIN C-terminal domain-containing protein</fullName>
    </recommendedName>
</protein>
<gene>
    <name evidence="3" type="ORF">HMPREF0604_01974</name>
</gene>
<dbReference type="RefSeq" id="WP_003749349.1">
    <property type="nucleotide sequence ID" value="NZ_GL635796.1"/>
</dbReference>
<dbReference type="Pfam" id="PF11564">
    <property type="entry name" value="BpuJI_N"/>
    <property type="match status" value="1"/>
</dbReference>
<dbReference type="Gene3D" id="1.10.1740.180">
    <property type="match status" value="1"/>
</dbReference>
<organism evidence="3 4">
    <name type="scientific">Neisseria mucosa C102</name>
    <dbReference type="NCBI Taxonomy" id="435832"/>
    <lineage>
        <taxon>Bacteria</taxon>
        <taxon>Pseudomonadati</taxon>
        <taxon>Pseudomonadota</taxon>
        <taxon>Betaproteobacteria</taxon>
        <taxon>Neisseriales</taxon>
        <taxon>Neisseriaceae</taxon>
        <taxon>Neisseria</taxon>
    </lineage>
</organism>
<dbReference type="InterPro" id="IPR021108">
    <property type="entry name" value="Restrct_endonuc_II_BpuJI_N"/>
</dbReference>
<reference evidence="3 4" key="1">
    <citation type="submission" date="2010-12" db="EMBL/GenBank/DDBJ databases">
        <title>The Genome Sequence of Neisseria mucosa strain C102.</title>
        <authorList>
            <consortium name="The Broad Institute Genome Sequencing Platform"/>
            <person name="Earl A."/>
            <person name="Ward D."/>
            <person name="Feldgarden M."/>
            <person name="Gevers D."/>
            <person name="Sibley C.D."/>
            <person name="Field T.R."/>
            <person name="Grinwis M."/>
            <person name="Eshaghurshan C.S."/>
            <person name="Surette M."/>
            <person name="Young S.K."/>
            <person name="Zeng Q."/>
            <person name="Gargeya S."/>
            <person name="Fitzgerald M."/>
            <person name="Haas B."/>
            <person name="Abouelleil A."/>
            <person name="Alvarado L."/>
            <person name="Arachchi H.M."/>
            <person name="Berlin A."/>
            <person name="Brown A."/>
            <person name="Chapman S.B."/>
            <person name="Chen Z."/>
            <person name="Dunbar C."/>
            <person name="Freedman E."/>
            <person name="Gearin G."/>
            <person name="Gellesch M."/>
            <person name="Goldberg J."/>
            <person name="Griggs A."/>
            <person name="Gujja S."/>
            <person name="Heilman E."/>
            <person name="Heiman D."/>
            <person name="Howarth C."/>
            <person name="Larson L."/>
            <person name="Lui A."/>
            <person name="MacDonald P.J.P."/>
            <person name="Mehta T."/>
            <person name="Montmayeur A."/>
            <person name="Murphy C."/>
            <person name="Neiman D."/>
            <person name="Pearson M."/>
            <person name="Priest M."/>
            <person name="Roberts A."/>
            <person name="Saif S."/>
            <person name="Shea T."/>
            <person name="Shenoy N."/>
            <person name="Sisk P."/>
            <person name="Stolte C."/>
            <person name="Sykes S."/>
            <person name="White J."/>
            <person name="Yandava C."/>
            <person name="Nusbaum C."/>
            <person name="Birren B."/>
        </authorList>
    </citation>
    <scope>NUCLEOTIDE SEQUENCE [LARGE SCALE GENOMIC DNA]</scope>
    <source>
        <strain evidence="3 4">C102</strain>
    </source>
</reference>
<dbReference type="Pfam" id="PF13020">
    <property type="entry name" value="NOV_C"/>
    <property type="match status" value="1"/>
</dbReference>
<dbReference type="InterPro" id="IPR024975">
    <property type="entry name" value="NOV_C"/>
</dbReference>
<evidence type="ECO:0000259" key="1">
    <source>
        <dbReference type="Pfam" id="PF11564"/>
    </source>
</evidence>
<dbReference type="Proteomes" id="UP000003612">
    <property type="component" value="Unassembled WGS sequence"/>
</dbReference>
<accession>A0ABN0C987</accession>
<feature type="domain" description="Protein NO VEIN C-terminal" evidence="2">
    <location>
        <begin position="317"/>
        <end position="421"/>
    </location>
</feature>